<dbReference type="Proteomes" id="UP000321794">
    <property type="component" value="Unassembled WGS sequence"/>
</dbReference>
<dbReference type="RefSeq" id="WP_057733958.1">
    <property type="nucleotide sequence ID" value="NZ_BJZK01000042.1"/>
</dbReference>
<protein>
    <submittedName>
        <fullName evidence="2">Uncharacterized protein</fullName>
    </submittedName>
</protein>
<gene>
    <name evidence="2" type="ORF">LZY01_23880</name>
</gene>
<dbReference type="EMBL" id="BJZK01000042">
    <property type="protein sequence ID" value="GEO73220.1"/>
    <property type="molecule type" value="Genomic_DNA"/>
</dbReference>
<organism evidence="2 3">
    <name type="scientific">Levilactobacillus zymae</name>
    <dbReference type="NCBI Taxonomy" id="267363"/>
    <lineage>
        <taxon>Bacteria</taxon>
        <taxon>Bacillati</taxon>
        <taxon>Bacillota</taxon>
        <taxon>Bacilli</taxon>
        <taxon>Lactobacillales</taxon>
        <taxon>Lactobacillaceae</taxon>
        <taxon>Levilactobacillus</taxon>
    </lineage>
</organism>
<keyword evidence="1" id="KW-0732">Signal</keyword>
<evidence type="ECO:0000313" key="3">
    <source>
        <dbReference type="Proteomes" id="UP000321794"/>
    </source>
</evidence>
<evidence type="ECO:0000256" key="1">
    <source>
        <dbReference type="SAM" id="SignalP"/>
    </source>
</evidence>
<feature type="chain" id="PRO_5045199482" evidence="1">
    <location>
        <begin position="29"/>
        <end position="204"/>
    </location>
</feature>
<accession>A0ABQ0X009</accession>
<sequence>MKIRNYLLLTIGTIVCIISTSTTIDAHAVTDHWNKTHWVTLTKDVDVVKMKNINPLAKSYPVAYYTAKRGSHYKLDHWGTNYSWVFQSGKFNTGRKYTYMIDKAWNNENWFKMGIHHVSNYKSFHGYRIEGRKSLYNFNTFYDKPDHATISDYRPTQKSKIIFEYGSHVYPTKHEWDWMHGKWMTGYKYKNGAWKQISNDKIPE</sequence>
<proteinExistence type="predicted"/>
<reference evidence="2 3" key="1">
    <citation type="submission" date="2019-07" db="EMBL/GenBank/DDBJ databases">
        <title>Whole genome shotgun sequence of Lactobacillus zymae NBRC 107157.</title>
        <authorList>
            <person name="Hosoyama A."/>
            <person name="Uohara A."/>
            <person name="Ohji S."/>
            <person name="Ichikawa N."/>
        </authorList>
    </citation>
    <scope>NUCLEOTIDE SEQUENCE [LARGE SCALE GENOMIC DNA]</scope>
    <source>
        <strain evidence="2 3">NBRC 107157</strain>
    </source>
</reference>
<feature type="signal peptide" evidence="1">
    <location>
        <begin position="1"/>
        <end position="28"/>
    </location>
</feature>
<keyword evidence="3" id="KW-1185">Reference proteome</keyword>
<evidence type="ECO:0000313" key="2">
    <source>
        <dbReference type="EMBL" id="GEO73220.1"/>
    </source>
</evidence>
<comment type="caution">
    <text evidence="2">The sequence shown here is derived from an EMBL/GenBank/DDBJ whole genome shotgun (WGS) entry which is preliminary data.</text>
</comment>
<name>A0ABQ0X009_9LACO</name>